<dbReference type="FunFam" id="2.60.40.150:FF:000040">
    <property type="entry name" value="synaptotagmin-like protein 2 isoform X2"/>
    <property type="match status" value="1"/>
</dbReference>
<evidence type="ECO:0000313" key="11">
    <source>
        <dbReference type="Proteomes" id="UP001152622"/>
    </source>
</evidence>
<evidence type="ECO:0000256" key="3">
    <source>
        <dbReference type="ARBA" id="ARBA00022483"/>
    </source>
</evidence>
<dbReference type="SUPFAM" id="SSF49562">
    <property type="entry name" value="C2 domain (Calcium/lipid-binding domain, CaLB)"/>
    <property type="match status" value="2"/>
</dbReference>
<dbReference type="FunFam" id="2.60.40.150:FF:000006">
    <property type="entry name" value="Synaptotagmin-like 5, isoform CRA_a"/>
    <property type="match status" value="1"/>
</dbReference>
<dbReference type="GO" id="GO:0042043">
    <property type="term" value="F:neurexin family protein binding"/>
    <property type="evidence" value="ECO:0007669"/>
    <property type="project" value="TreeGrafter"/>
</dbReference>
<feature type="compositionally biased region" description="Polar residues" evidence="7">
    <location>
        <begin position="1141"/>
        <end position="1154"/>
    </location>
</feature>
<dbReference type="Gene3D" id="6.10.250.3000">
    <property type="match status" value="1"/>
</dbReference>
<dbReference type="OrthoDB" id="195679at2759"/>
<keyword evidence="11" id="KW-1185">Reference proteome</keyword>
<dbReference type="CDD" id="cd08393">
    <property type="entry name" value="C2A_SLP-1_2"/>
    <property type="match status" value="1"/>
</dbReference>
<feature type="compositionally biased region" description="Basic and acidic residues" evidence="7">
    <location>
        <begin position="1205"/>
        <end position="1216"/>
    </location>
</feature>
<feature type="compositionally biased region" description="Polar residues" evidence="7">
    <location>
        <begin position="1046"/>
        <end position="1061"/>
    </location>
</feature>
<feature type="region of interest" description="Disordered" evidence="7">
    <location>
        <begin position="193"/>
        <end position="215"/>
    </location>
</feature>
<feature type="compositionally biased region" description="Basic and acidic residues" evidence="7">
    <location>
        <begin position="117"/>
        <end position="126"/>
    </location>
</feature>
<evidence type="ECO:0000256" key="4">
    <source>
        <dbReference type="ARBA" id="ARBA00022737"/>
    </source>
</evidence>
<dbReference type="InterPro" id="IPR010911">
    <property type="entry name" value="Rab_BD"/>
</dbReference>
<organism evidence="10 11">
    <name type="scientific">Synaphobranchus kaupii</name>
    <name type="common">Kaup's arrowtooth eel</name>
    <dbReference type="NCBI Taxonomy" id="118154"/>
    <lineage>
        <taxon>Eukaryota</taxon>
        <taxon>Metazoa</taxon>
        <taxon>Chordata</taxon>
        <taxon>Craniata</taxon>
        <taxon>Vertebrata</taxon>
        <taxon>Euteleostomi</taxon>
        <taxon>Actinopterygii</taxon>
        <taxon>Neopterygii</taxon>
        <taxon>Teleostei</taxon>
        <taxon>Anguilliformes</taxon>
        <taxon>Synaphobranchidae</taxon>
        <taxon>Synaphobranchus</taxon>
    </lineage>
</organism>
<dbReference type="GO" id="GO:0070382">
    <property type="term" value="C:exocytic vesicle"/>
    <property type="evidence" value="ECO:0007669"/>
    <property type="project" value="TreeGrafter"/>
</dbReference>
<evidence type="ECO:0000256" key="6">
    <source>
        <dbReference type="ARBA" id="ARBA00072164"/>
    </source>
</evidence>
<dbReference type="CDD" id="cd04020">
    <property type="entry name" value="C2B_SLP_1-2-3-4"/>
    <property type="match status" value="1"/>
</dbReference>
<feature type="compositionally biased region" description="Low complexity" evidence="7">
    <location>
        <begin position="1505"/>
        <end position="1517"/>
    </location>
</feature>
<dbReference type="InterPro" id="IPR000008">
    <property type="entry name" value="C2_dom"/>
</dbReference>
<feature type="region of interest" description="Disordered" evidence="7">
    <location>
        <begin position="1129"/>
        <end position="1296"/>
    </location>
</feature>
<feature type="compositionally biased region" description="Polar residues" evidence="7">
    <location>
        <begin position="1174"/>
        <end position="1188"/>
    </location>
</feature>
<dbReference type="InterPro" id="IPR043567">
    <property type="entry name" value="SYTL1-5_C2B"/>
</dbReference>
<feature type="region of interest" description="Disordered" evidence="7">
    <location>
        <begin position="954"/>
        <end position="976"/>
    </location>
</feature>
<dbReference type="Proteomes" id="UP001152622">
    <property type="component" value="Chromosome 3"/>
</dbReference>
<feature type="region of interest" description="Disordered" evidence="7">
    <location>
        <begin position="1310"/>
        <end position="1372"/>
    </location>
</feature>
<feature type="compositionally biased region" description="Basic and acidic residues" evidence="7">
    <location>
        <begin position="352"/>
        <end position="369"/>
    </location>
</feature>
<feature type="domain" description="C2" evidence="8">
    <location>
        <begin position="1538"/>
        <end position="1662"/>
    </location>
</feature>
<feature type="compositionally biased region" description="Basic and acidic residues" evidence="7">
    <location>
        <begin position="295"/>
        <end position="310"/>
    </location>
</feature>
<feature type="compositionally biased region" description="Polar residues" evidence="7">
    <location>
        <begin position="259"/>
        <end position="269"/>
    </location>
</feature>
<evidence type="ECO:0000259" key="8">
    <source>
        <dbReference type="PROSITE" id="PS50004"/>
    </source>
</evidence>
<feature type="compositionally biased region" description="Basic and acidic residues" evidence="7">
    <location>
        <begin position="954"/>
        <end position="972"/>
    </location>
</feature>
<keyword evidence="5" id="KW-0472">Membrane</keyword>
<dbReference type="GO" id="GO:0031267">
    <property type="term" value="F:small GTPase binding"/>
    <property type="evidence" value="ECO:0007669"/>
    <property type="project" value="InterPro"/>
</dbReference>
<dbReference type="InterPro" id="IPR035892">
    <property type="entry name" value="C2_domain_sf"/>
</dbReference>
<feature type="domain" description="RabBD" evidence="9">
    <location>
        <begin position="1"/>
        <end position="57"/>
    </location>
</feature>
<sequence length="1842" mass="204853">MIDLSYLTEEEQEMIMSVLQRDAELKRAEDTRVKHMQRLPPDRGKLKYMTGEWFYEAKSQRHMDRIHGSDIIRASMKQQNLLNLTQSWTARTRAVSNGNEDTVFPPEPLGQNQEPPKQPKEERESDNASPDAQQERLRPVVRSPAKRHNPFNRASLLLLETPGETDSQLTNGAMELHETNAGEPLSPLKSDIAGLTDDLSSEGPGALQEMHTEHAPVPKKRTILFSPLDSLFDNDSPFSRWGNWRGSHSRLVTPRGILKQSTSWSSNDSGLPYEGAGKRPELSGDHPSGSFVVAPERESTEEGGEDKGLDDSLYGKQVRFSLRAAARGPQLWEGREFGDQDLLDLDHPTLLDEERGEGVPGTGHERDDGNSDLSLALCRTACDQPPEEEGCSSAASGTLKDSPHALLLSNESKFSWMAHTKFSPWKSIPPPVPESQPHKWAGSRAEAGTGEAMAKPAEVALRWEDVVPPQIPVGQYETQEESNPPQVSSLLLAMDEKGKPVYGGMGSLEAPPMTEVQSREFTEGDSIAKVLEWFSRSSDSSDYQEEHICQQDVDVETRAQPGAPEDDITKYKMVEDKDQSMVPKDDFTAIGQMAECTLIGSPIGEMQVPHLKRAQLEESAKVEEKDIACVEGTDKIQSPVEPERMCPKSVKECPVILQYPAHSSLNTESACQPKLQMSTFDTRPQSLKKENAIDIEEEHDREADVILLSPVTKATKQDLKQSEARNERLPQIIANLKSFWEKGSSGPKILISRSSATSKHNQIETEPDRTKVCKAGQEVPPEETCLDTKDGKNNHHLAQDTCNQGKSVDMEDGVGEPSVQSVVPLTQEDSLKRPRNHHREAEVGLAPVCAKNALPIESSHLVESLEEEKYIAKCVVIDEDAEVPISPVEKEKADFQKFPQKEELSSGIAPLSRHVSSFAEQPSFAPTVNQSPNQLDSSADKIGNLKAFWESEKHGPTTITDKPKGEVADTKESPFPAHPAVVNKTFAKSAFDLRTMGTDIDDSDSPLKQGPNFTVLSMKQRMENASMSQSPSNLQFKNLRDFWGGTPSNRQNPQLTSTEKITVSPKGPQLIGLKTSLNPLEKSLSPTGDNKPYLNPNYPRLLSKDLEMANFGAQKVEKYNLKTYTIDMSSPKNESKEKKQLSPTTLPRQDSGSSDEVKVAGSSGISPLKESKRSQSQQWPAGQEQQNPPLYPCPGRHSEQASFIEDSRAFRAQRDSQRHRRTSSGKATGRVNPLRRTASMYVGNPSDEQQDSSSEHLRNRQEGPLAGRQTPYREAPEKQPSGTSNGGERPQPLARSFVPRDYQHYLGLPEGATFQSMPDSKKEEEETSSCFPQEMELGVASGPVRSSTPVVSEEPQARRGSDGQYSWHPHHGPDAVDLDSYRSSTCETWSCSGTSSACDDEDTHPVRKALKRAALRPVSSAKSVEDITVLPTREERSKNKTRCELMLSMDDVSVKQPSPPSFISDPTQMKNMSKSVPAFLQKESSTRDSDSTSESSVHTGRQARMGSSLTNLSSSSGMSSVSGSVMSVYSGDFGNVEVRGTIQFSINYVQKLLEFHIFVVQCRDLAAVDTEKNRSNPYVKCYLLPDYAKLGKRKTSVKKKTLNPNFNEILRYRVRLETLKTQLLNLSVWHNDTFGRNSFLGEIEVDLSKWDFGNTQMNHLTLKRKMQSGFQGSDQRGEMRLALRFLPQMSYSNKLSNTGEVHIWVKDCKDLPIIRGTSINPSVKCFVLPDTSRKSRQKTRILKRTQTPAFNHTMVYDGFKAEDLREACVELTVWDHDHLASHFVGGLRLGLGTGKSYGAVVGWMDSSTDEANLWERMMDSPNEWVEDVLSLRMLTMAKDLWN</sequence>
<feature type="region of interest" description="Disordered" evidence="7">
    <location>
        <begin position="1043"/>
        <end position="1096"/>
    </location>
</feature>
<dbReference type="PROSITE" id="PS50916">
    <property type="entry name" value="RABBD"/>
    <property type="match status" value="1"/>
</dbReference>
<feature type="region of interest" description="Disordered" evidence="7">
    <location>
        <begin position="1480"/>
        <end position="1517"/>
    </location>
</feature>
<protein>
    <recommendedName>
        <fullName evidence="6">Synaptotagmin-like protein 2</fullName>
    </recommendedName>
</protein>
<dbReference type="SMART" id="SM00239">
    <property type="entry name" value="C2"/>
    <property type="match status" value="2"/>
</dbReference>
<comment type="caution">
    <text evidence="10">The sequence shown here is derived from an EMBL/GenBank/DDBJ whole genome shotgun (WGS) entry which is preliminary data.</text>
</comment>
<dbReference type="PANTHER" id="PTHR45716:SF5">
    <property type="entry name" value="SYNAPTOTAGMIN-LIKE PROTEIN 2"/>
    <property type="match status" value="1"/>
</dbReference>
<evidence type="ECO:0000256" key="5">
    <source>
        <dbReference type="ARBA" id="ARBA00023136"/>
    </source>
</evidence>
<dbReference type="GO" id="GO:0006886">
    <property type="term" value="P:intracellular protein transport"/>
    <property type="evidence" value="ECO:0007669"/>
    <property type="project" value="InterPro"/>
</dbReference>
<evidence type="ECO:0000313" key="10">
    <source>
        <dbReference type="EMBL" id="KAJ8368309.1"/>
    </source>
</evidence>
<feature type="region of interest" description="Disordered" evidence="7">
    <location>
        <begin position="255"/>
        <end position="312"/>
    </location>
</feature>
<dbReference type="PROSITE" id="PS50004">
    <property type="entry name" value="C2"/>
    <property type="match status" value="2"/>
</dbReference>
<evidence type="ECO:0000256" key="7">
    <source>
        <dbReference type="SAM" id="MobiDB-lite"/>
    </source>
</evidence>
<gene>
    <name evidence="10" type="ORF">SKAU_G00083370</name>
</gene>
<dbReference type="GO" id="GO:0006887">
    <property type="term" value="P:exocytosis"/>
    <property type="evidence" value="ECO:0007669"/>
    <property type="project" value="UniProtKB-KW"/>
</dbReference>
<comment type="subcellular location">
    <subcellularLocation>
        <location evidence="1">Cell membrane</location>
    </subcellularLocation>
</comment>
<reference evidence="10" key="1">
    <citation type="journal article" date="2023" name="Science">
        <title>Genome structures resolve the early diversification of teleost fishes.</title>
        <authorList>
            <person name="Parey E."/>
            <person name="Louis A."/>
            <person name="Montfort J."/>
            <person name="Bouchez O."/>
            <person name="Roques C."/>
            <person name="Iampietro C."/>
            <person name="Lluch J."/>
            <person name="Castinel A."/>
            <person name="Donnadieu C."/>
            <person name="Desvignes T."/>
            <person name="Floi Bucao C."/>
            <person name="Jouanno E."/>
            <person name="Wen M."/>
            <person name="Mejri S."/>
            <person name="Dirks R."/>
            <person name="Jansen H."/>
            <person name="Henkel C."/>
            <person name="Chen W.J."/>
            <person name="Zahm M."/>
            <person name="Cabau C."/>
            <person name="Klopp C."/>
            <person name="Thompson A.W."/>
            <person name="Robinson-Rechavi M."/>
            <person name="Braasch I."/>
            <person name="Lecointre G."/>
            <person name="Bobe J."/>
            <person name="Postlethwait J.H."/>
            <person name="Berthelot C."/>
            <person name="Roest Crollius H."/>
            <person name="Guiguen Y."/>
        </authorList>
    </citation>
    <scope>NUCLEOTIDE SEQUENCE</scope>
    <source>
        <strain evidence="10">WJC10195</strain>
    </source>
</reference>
<feature type="domain" description="C2" evidence="8">
    <location>
        <begin position="1675"/>
        <end position="1804"/>
    </location>
</feature>
<keyword evidence="2" id="KW-1003">Cell membrane</keyword>
<evidence type="ECO:0000256" key="1">
    <source>
        <dbReference type="ARBA" id="ARBA00004236"/>
    </source>
</evidence>
<evidence type="ECO:0000256" key="2">
    <source>
        <dbReference type="ARBA" id="ARBA00022475"/>
    </source>
</evidence>
<dbReference type="GO" id="GO:0005886">
    <property type="term" value="C:plasma membrane"/>
    <property type="evidence" value="ECO:0007669"/>
    <property type="project" value="UniProtKB-SubCell"/>
</dbReference>
<keyword evidence="3" id="KW-0268">Exocytosis</keyword>
<feature type="region of interest" description="Disordered" evidence="7">
    <location>
        <begin position="96"/>
        <end position="168"/>
    </location>
</feature>
<dbReference type="Pfam" id="PF00168">
    <property type="entry name" value="C2"/>
    <property type="match status" value="2"/>
</dbReference>
<dbReference type="PANTHER" id="PTHR45716">
    <property type="entry name" value="BITESIZE, ISOFORM I"/>
    <property type="match status" value="1"/>
</dbReference>
<dbReference type="EMBL" id="JAINUF010000003">
    <property type="protein sequence ID" value="KAJ8368309.1"/>
    <property type="molecule type" value="Genomic_DNA"/>
</dbReference>
<name>A0A9Q1FVS5_SYNKA</name>
<dbReference type="Gene3D" id="2.60.40.150">
    <property type="entry name" value="C2 domain"/>
    <property type="match status" value="2"/>
</dbReference>
<proteinExistence type="predicted"/>
<feature type="region of interest" description="Disordered" evidence="7">
    <location>
        <begin position="352"/>
        <end position="371"/>
    </location>
</feature>
<keyword evidence="4" id="KW-0677">Repeat</keyword>
<evidence type="ECO:0000259" key="9">
    <source>
        <dbReference type="PROSITE" id="PS50916"/>
    </source>
</evidence>
<accession>A0A9Q1FVS5</accession>